<sequence>MARPKRNLLATAEETQTPPDVLSDGQSVAKVVKAAGNNLYNVELPSGRSILVELPARFRSTIWIKRGGYLLVDTNALAARDNKLDGEVLNVVRDEKQWRKMSYWPAEFAKKPSYPEDSEDEESTVGKMPPSESDEES</sequence>
<evidence type="ECO:0000313" key="7">
    <source>
        <dbReference type="Proteomes" id="UP000308768"/>
    </source>
</evidence>
<keyword evidence="2" id="KW-0694">RNA-binding</keyword>
<dbReference type="PROSITE" id="PS50832">
    <property type="entry name" value="S1_IF1_TYPE"/>
    <property type="match status" value="1"/>
</dbReference>
<organism evidence="6 7">
    <name type="scientific">Cryomyces minteri</name>
    <dbReference type="NCBI Taxonomy" id="331657"/>
    <lineage>
        <taxon>Eukaryota</taxon>
        <taxon>Fungi</taxon>
        <taxon>Dikarya</taxon>
        <taxon>Ascomycota</taxon>
        <taxon>Pezizomycotina</taxon>
        <taxon>Dothideomycetes</taxon>
        <taxon>Dothideomycetes incertae sedis</taxon>
        <taxon>Cryomyces</taxon>
    </lineage>
</organism>
<dbReference type="GO" id="GO:0005634">
    <property type="term" value="C:nucleus"/>
    <property type="evidence" value="ECO:0007669"/>
    <property type="project" value="TreeGrafter"/>
</dbReference>
<dbReference type="InterPro" id="IPR039294">
    <property type="entry name" value="EIF1AD"/>
</dbReference>
<protein>
    <recommendedName>
        <fullName evidence="5">S1-like domain-containing protein</fullName>
    </recommendedName>
</protein>
<keyword evidence="3" id="KW-0396">Initiation factor</keyword>
<evidence type="ECO:0000313" key="6">
    <source>
        <dbReference type="EMBL" id="TKA77194.1"/>
    </source>
</evidence>
<dbReference type="OrthoDB" id="1738325at2759"/>
<dbReference type="InterPro" id="IPR012340">
    <property type="entry name" value="NA-bd_OB-fold"/>
</dbReference>
<dbReference type="AlphaFoldDB" id="A0A4U0XJ46"/>
<reference evidence="6 7" key="1">
    <citation type="submission" date="2017-03" db="EMBL/GenBank/DDBJ databases">
        <title>Genomes of endolithic fungi from Antarctica.</title>
        <authorList>
            <person name="Coleine C."/>
            <person name="Masonjones S."/>
            <person name="Stajich J.E."/>
        </authorList>
    </citation>
    <scope>NUCLEOTIDE SEQUENCE [LARGE SCALE GENOMIC DNA]</scope>
    <source>
        <strain evidence="6 7">CCFEE 5187</strain>
    </source>
</reference>
<dbReference type="PANTHER" id="PTHR21641">
    <property type="entry name" value="TRANSLATION INITIATION FACTOR-RELATED"/>
    <property type="match status" value="1"/>
</dbReference>
<keyword evidence="3" id="KW-0648">Protein biosynthesis</keyword>
<name>A0A4U0XJ46_9PEZI</name>
<accession>A0A4U0XJ46</accession>
<dbReference type="STRING" id="331657.A0A4U0XJ46"/>
<dbReference type="InterPro" id="IPR001253">
    <property type="entry name" value="TIF_eIF-1A"/>
</dbReference>
<evidence type="ECO:0000256" key="1">
    <source>
        <dbReference type="ARBA" id="ARBA00007340"/>
    </source>
</evidence>
<evidence type="ECO:0000256" key="4">
    <source>
        <dbReference type="SAM" id="MobiDB-lite"/>
    </source>
</evidence>
<feature type="domain" description="S1-like" evidence="5">
    <location>
        <begin position="24"/>
        <end position="85"/>
    </location>
</feature>
<evidence type="ECO:0000256" key="3">
    <source>
        <dbReference type="PROSITE-ProRule" id="PRU00181"/>
    </source>
</evidence>
<dbReference type="GO" id="GO:0003743">
    <property type="term" value="F:translation initiation factor activity"/>
    <property type="evidence" value="ECO:0007669"/>
    <property type="project" value="UniProtKB-UniRule"/>
</dbReference>
<feature type="region of interest" description="Disordered" evidence="4">
    <location>
        <begin position="1"/>
        <end position="22"/>
    </location>
</feature>
<dbReference type="Pfam" id="PF01176">
    <property type="entry name" value="eIF-1a"/>
    <property type="match status" value="1"/>
</dbReference>
<dbReference type="EMBL" id="NAJN01000199">
    <property type="protein sequence ID" value="TKA77194.1"/>
    <property type="molecule type" value="Genomic_DNA"/>
</dbReference>
<dbReference type="PANTHER" id="PTHR21641:SF0">
    <property type="entry name" value="RNA-BINDING PROTEIN EIF1AD-RELATED"/>
    <property type="match status" value="1"/>
</dbReference>
<keyword evidence="7" id="KW-1185">Reference proteome</keyword>
<dbReference type="SUPFAM" id="SSF50249">
    <property type="entry name" value="Nucleic acid-binding proteins"/>
    <property type="match status" value="1"/>
</dbReference>
<dbReference type="Gene3D" id="2.40.50.140">
    <property type="entry name" value="Nucleic acid-binding proteins"/>
    <property type="match status" value="1"/>
</dbReference>
<dbReference type="GO" id="GO:0003723">
    <property type="term" value="F:RNA binding"/>
    <property type="evidence" value="ECO:0007669"/>
    <property type="project" value="UniProtKB-KW"/>
</dbReference>
<dbReference type="SMART" id="SM00652">
    <property type="entry name" value="eIF1a"/>
    <property type="match status" value="1"/>
</dbReference>
<dbReference type="InterPro" id="IPR006196">
    <property type="entry name" value="RNA-binding_domain_S1_IF1"/>
</dbReference>
<evidence type="ECO:0000256" key="2">
    <source>
        <dbReference type="ARBA" id="ARBA00022884"/>
    </source>
</evidence>
<comment type="caution">
    <text evidence="6">The sequence shown here is derived from an EMBL/GenBank/DDBJ whole genome shotgun (WGS) entry which is preliminary data.</text>
</comment>
<feature type="region of interest" description="Disordered" evidence="4">
    <location>
        <begin position="109"/>
        <end position="137"/>
    </location>
</feature>
<proteinExistence type="inferred from homology"/>
<comment type="similarity">
    <text evidence="1">Belongs to the EIF1AD family.</text>
</comment>
<dbReference type="Proteomes" id="UP000308768">
    <property type="component" value="Unassembled WGS sequence"/>
</dbReference>
<evidence type="ECO:0000259" key="5">
    <source>
        <dbReference type="PROSITE" id="PS50832"/>
    </source>
</evidence>
<gene>
    <name evidence="6" type="ORF">B0A49_01839</name>
</gene>